<dbReference type="PANTHER" id="PTHR24305:SF166">
    <property type="entry name" value="CYTOCHROME P450 12A4, MITOCHONDRIAL-RELATED"/>
    <property type="match status" value="1"/>
</dbReference>
<feature type="transmembrane region" description="Helical" evidence="5">
    <location>
        <begin position="12"/>
        <end position="31"/>
    </location>
</feature>
<keyword evidence="3 4" id="KW-0479">Metal-binding</keyword>
<dbReference type="InterPro" id="IPR050121">
    <property type="entry name" value="Cytochrome_P450_monoxygenase"/>
</dbReference>
<dbReference type="EMBL" id="CAJHUC010000668">
    <property type="protein sequence ID" value="CAD7697501.1"/>
    <property type="molecule type" value="Genomic_DNA"/>
</dbReference>
<evidence type="ECO:0000256" key="3">
    <source>
        <dbReference type="PIRSR" id="PIRSR602401-1"/>
    </source>
</evidence>
<dbReference type="Proteomes" id="UP000708148">
    <property type="component" value="Unassembled WGS sequence"/>
</dbReference>
<dbReference type="PROSITE" id="PS00086">
    <property type="entry name" value="CYTOCHROME_P450"/>
    <property type="match status" value="1"/>
</dbReference>
<dbReference type="OrthoDB" id="2789670at2759"/>
<dbReference type="PRINTS" id="PR00385">
    <property type="entry name" value="P450"/>
</dbReference>
<dbReference type="GO" id="GO:0020037">
    <property type="term" value="F:heme binding"/>
    <property type="evidence" value="ECO:0007669"/>
    <property type="project" value="InterPro"/>
</dbReference>
<keyword evidence="5" id="KW-1133">Transmembrane helix</keyword>
<evidence type="ECO:0000256" key="1">
    <source>
        <dbReference type="ARBA" id="ARBA00001971"/>
    </source>
</evidence>
<evidence type="ECO:0008006" key="8">
    <source>
        <dbReference type="Google" id="ProtNLM"/>
    </source>
</evidence>
<protein>
    <recommendedName>
        <fullName evidence="8">Cytochrome P450</fullName>
    </recommendedName>
</protein>
<dbReference type="GO" id="GO:0004497">
    <property type="term" value="F:monooxygenase activity"/>
    <property type="evidence" value="ECO:0007669"/>
    <property type="project" value="UniProtKB-KW"/>
</dbReference>
<evidence type="ECO:0000313" key="7">
    <source>
        <dbReference type="Proteomes" id="UP000708148"/>
    </source>
</evidence>
<reference evidence="6" key="1">
    <citation type="submission" date="2020-12" db="EMBL/GenBank/DDBJ databases">
        <authorList>
            <person name="Iha C."/>
        </authorList>
    </citation>
    <scope>NUCLEOTIDE SEQUENCE</scope>
</reference>
<dbReference type="AlphaFoldDB" id="A0A8S1IQL9"/>
<keyword evidence="4" id="KW-0560">Oxidoreductase</keyword>
<keyword evidence="5" id="KW-0812">Transmembrane</keyword>
<keyword evidence="7" id="KW-1185">Reference proteome</keyword>
<keyword evidence="3 4" id="KW-0408">Iron</keyword>
<evidence type="ECO:0000256" key="4">
    <source>
        <dbReference type="RuleBase" id="RU000461"/>
    </source>
</evidence>
<dbReference type="InterPro" id="IPR036396">
    <property type="entry name" value="Cyt_P450_sf"/>
</dbReference>
<name>A0A8S1IQL9_9CHLO</name>
<keyword evidence="3 4" id="KW-0349">Heme</keyword>
<accession>A0A8S1IQL9</accession>
<evidence type="ECO:0000256" key="5">
    <source>
        <dbReference type="SAM" id="Phobius"/>
    </source>
</evidence>
<sequence length="537" mass="60317">MSALAMDVPPPSLLAAAALLVAFVAGLVIRWRHRSKYDLHLIPGPPAYPIVGNLPQMITWARPQLHLKVLAWMKEHGKIMKLILPGLGGYNLYIGDPEYLQNNVSGHGANGLPKSKLYNDFRVLASPNDVDTLFTCVETNEYWKAIRKGMARAFSTTALKDVFPQALRKVLELTDIIKKKPPTEPIEVQGLFLRLTFDVVGLAGYNIDFKGLQNEHHPFLEALEYCADDALATCLNPLRKWVKWAFPLGKLAQDCNKRYSQIYDYYKLIMRELRAREQPAADDMSIWACLMRIKDPRTGAPLDDATLSMEVGTFIIGGSDTTSHQLTWVLFAIATHPEVEQRVVDELKASGVFQLVRDGAADRLIYSDVMGLSYLGMVVKEATRMFPVGPLGGSRRTTEDGVRVCGYRVPKGTLIHINSLGLNNVPWLWDSPEKFDPERWVKHETSVESEDKAHPGQKSPPRKLWSFSDGPRDCIGQRLAIMELHLAVAVLLANFELRLAERMGGWEGTLSRQYIGLVMCIDGGMWLHFDPRVDLEE</sequence>
<evidence type="ECO:0000313" key="6">
    <source>
        <dbReference type="EMBL" id="CAD7697501.1"/>
    </source>
</evidence>
<dbReference type="InterPro" id="IPR002401">
    <property type="entry name" value="Cyt_P450_E_grp-I"/>
</dbReference>
<dbReference type="Pfam" id="PF00067">
    <property type="entry name" value="p450"/>
    <property type="match status" value="1"/>
</dbReference>
<comment type="cofactor">
    <cofactor evidence="1 3">
        <name>heme</name>
        <dbReference type="ChEBI" id="CHEBI:30413"/>
    </cofactor>
</comment>
<dbReference type="Gene3D" id="1.10.630.10">
    <property type="entry name" value="Cytochrome P450"/>
    <property type="match status" value="1"/>
</dbReference>
<dbReference type="GO" id="GO:0005506">
    <property type="term" value="F:iron ion binding"/>
    <property type="evidence" value="ECO:0007669"/>
    <property type="project" value="InterPro"/>
</dbReference>
<evidence type="ECO:0000256" key="2">
    <source>
        <dbReference type="ARBA" id="ARBA00010617"/>
    </source>
</evidence>
<gene>
    <name evidence="6" type="ORF">OSTQU699_LOCUS2862</name>
</gene>
<dbReference type="SUPFAM" id="SSF48264">
    <property type="entry name" value="Cytochrome P450"/>
    <property type="match status" value="1"/>
</dbReference>
<dbReference type="InterPro" id="IPR001128">
    <property type="entry name" value="Cyt_P450"/>
</dbReference>
<dbReference type="PRINTS" id="PR00463">
    <property type="entry name" value="EP450I"/>
</dbReference>
<dbReference type="InterPro" id="IPR017972">
    <property type="entry name" value="Cyt_P450_CS"/>
</dbReference>
<dbReference type="PANTHER" id="PTHR24305">
    <property type="entry name" value="CYTOCHROME P450"/>
    <property type="match status" value="1"/>
</dbReference>
<dbReference type="GO" id="GO:0016705">
    <property type="term" value="F:oxidoreductase activity, acting on paired donors, with incorporation or reduction of molecular oxygen"/>
    <property type="evidence" value="ECO:0007669"/>
    <property type="project" value="InterPro"/>
</dbReference>
<organism evidence="6 7">
    <name type="scientific">Ostreobium quekettii</name>
    <dbReference type="NCBI Taxonomy" id="121088"/>
    <lineage>
        <taxon>Eukaryota</taxon>
        <taxon>Viridiplantae</taxon>
        <taxon>Chlorophyta</taxon>
        <taxon>core chlorophytes</taxon>
        <taxon>Ulvophyceae</taxon>
        <taxon>TCBD clade</taxon>
        <taxon>Bryopsidales</taxon>
        <taxon>Ostreobineae</taxon>
        <taxon>Ostreobiaceae</taxon>
        <taxon>Ostreobium</taxon>
    </lineage>
</organism>
<comment type="caution">
    <text evidence="6">The sequence shown here is derived from an EMBL/GenBank/DDBJ whole genome shotgun (WGS) entry which is preliminary data.</text>
</comment>
<keyword evidence="5" id="KW-0472">Membrane</keyword>
<proteinExistence type="inferred from homology"/>
<keyword evidence="4" id="KW-0503">Monooxygenase</keyword>
<comment type="similarity">
    <text evidence="2 4">Belongs to the cytochrome P450 family.</text>
</comment>
<feature type="binding site" description="axial binding residue" evidence="3">
    <location>
        <position position="474"/>
    </location>
    <ligand>
        <name>heme</name>
        <dbReference type="ChEBI" id="CHEBI:30413"/>
    </ligand>
    <ligandPart>
        <name>Fe</name>
        <dbReference type="ChEBI" id="CHEBI:18248"/>
    </ligandPart>
</feature>